<keyword evidence="3" id="KW-1185">Reference proteome</keyword>
<dbReference type="RefSeq" id="WP_140504599.1">
    <property type="nucleotide sequence ID" value="NZ_RCZH01000003.1"/>
</dbReference>
<accession>A0A502F5V7</accession>
<comment type="caution">
    <text evidence="2">The sequence shown here is derived from an EMBL/GenBank/DDBJ whole genome shotgun (WGS) entry which is preliminary data.</text>
</comment>
<dbReference type="AlphaFoldDB" id="A0A502F5V7"/>
<organism evidence="2 3">
    <name type="scientific">Flavobacterium pectinovorum</name>
    <dbReference type="NCBI Taxonomy" id="29533"/>
    <lineage>
        <taxon>Bacteria</taxon>
        <taxon>Pseudomonadati</taxon>
        <taxon>Bacteroidota</taxon>
        <taxon>Flavobacteriia</taxon>
        <taxon>Flavobacteriales</taxon>
        <taxon>Flavobacteriaceae</taxon>
        <taxon>Flavobacterium</taxon>
    </lineage>
</organism>
<gene>
    <name evidence="2" type="ORF">EAH81_05505</name>
</gene>
<dbReference type="Proteomes" id="UP000319700">
    <property type="component" value="Unassembled WGS sequence"/>
</dbReference>
<dbReference type="OrthoDB" id="1358011at2"/>
<keyword evidence="1" id="KW-0732">Signal</keyword>
<feature type="signal peptide" evidence="1">
    <location>
        <begin position="1"/>
        <end position="19"/>
    </location>
</feature>
<evidence type="ECO:0000256" key="1">
    <source>
        <dbReference type="SAM" id="SignalP"/>
    </source>
</evidence>
<sequence length="135" mass="15533">MKKILFTLLILVISGKTFSQTDDEFQYVTSSKSGNEVYIHFEKDNYGTKEFWLKMTEPIKMTKSKSGKIIKTGGGYTLEYIKMNCSEKEYASSDAVKYDKNGNPTQRPEYYDTYNQKIIPGSVMSGVYKYICESE</sequence>
<feature type="chain" id="PRO_5021491736" evidence="1">
    <location>
        <begin position="20"/>
        <end position="135"/>
    </location>
</feature>
<proteinExistence type="predicted"/>
<dbReference type="EMBL" id="RCZH01000003">
    <property type="protein sequence ID" value="TPG44006.1"/>
    <property type="molecule type" value="Genomic_DNA"/>
</dbReference>
<name>A0A502F5V7_9FLAO</name>
<reference evidence="2 3" key="1">
    <citation type="journal article" date="2019" name="Environ. Microbiol.">
        <title>Species interactions and distinct microbial communities in high Arctic permafrost affected cryosols are associated with the CH4 and CO2 gas fluxes.</title>
        <authorList>
            <person name="Altshuler I."/>
            <person name="Hamel J."/>
            <person name="Turney S."/>
            <person name="Magnuson E."/>
            <person name="Levesque R."/>
            <person name="Greer C."/>
            <person name="Whyte L.G."/>
        </authorList>
    </citation>
    <scope>NUCLEOTIDE SEQUENCE [LARGE SCALE GENOMIC DNA]</scope>
    <source>
        <strain evidence="2 3">42</strain>
    </source>
</reference>
<evidence type="ECO:0000313" key="3">
    <source>
        <dbReference type="Proteomes" id="UP000319700"/>
    </source>
</evidence>
<evidence type="ECO:0000313" key="2">
    <source>
        <dbReference type="EMBL" id="TPG44006.1"/>
    </source>
</evidence>
<protein>
    <submittedName>
        <fullName evidence="2">Uncharacterized protein</fullName>
    </submittedName>
</protein>